<feature type="transmembrane region" description="Helical" evidence="5">
    <location>
        <begin position="92"/>
        <end position="109"/>
    </location>
</feature>
<evidence type="ECO:0000256" key="3">
    <source>
        <dbReference type="ARBA" id="ARBA00022989"/>
    </source>
</evidence>
<reference evidence="7" key="1">
    <citation type="submission" date="2021-12" db="EMBL/GenBank/DDBJ databases">
        <authorList>
            <person name="King R."/>
        </authorList>
    </citation>
    <scope>NUCLEOTIDE SEQUENCE</scope>
</reference>
<dbReference type="PROSITE" id="PS50850">
    <property type="entry name" value="MFS"/>
    <property type="match status" value="1"/>
</dbReference>
<feature type="transmembrane region" description="Helical" evidence="5">
    <location>
        <begin position="318"/>
        <end position="339"/>
    </location>
</feature>
<dbReference type="Proteomes" id="UP001152759">
    <property type="component" value="Chromosome 8"/>
</dbReference>
<evidence type="ECO:0000259" key="6">
    <source>
        <dbReference type="PROSITE" id="PS50850"/>
    </source>
</evidence>
<proteinExistence type="predicted"/>
<dbReference type="InterPro" id="IPR020846">
    <property type="entry name" value="MFS_dom"/>
</dbReference>
<dbReference type="AlphaFoldDB" id="A0A9P0F921"/>
<keyword evidence="3 5" id="KW-1133">Transmembrane helix</keyword>
<name>A0A9P0F921_BEMTA</name>
<dbReference type="Pfam" id="PF00083">
    <property type="entry name" value="Sugar_tr"/>
    <property type="match status" value="1"/>
</dbReference>
<feature type="transmembrane region" description="Helical" evidence="5">
    <location>
        <begin position="63"/>
        <end position="83"/>
    </location>
</feature>
<dbReference type="SUPFAM" id="SSF103473">
    <property type="entry name" value="MFS general substrate transporter"/>
    <property type="match status" value="1"/>
</dbReference>
<keyword evidence="4 5" id="KW-0472">Membrane</keyword>
<keyword evidence="2 5" id="KW-0812">Transmembrane</keyword>
<sequence>MMDPAGEAETITWNCWLRTIIAGSTTLLLYSFVGMNEGTANLLLSQMKGATSLIHLSQDQETWVASLGILSAPIAAILIGPFIDAFGRKRGVLLFYLNMGLGWAVIASAREVTQIYIGRIICAFGEGFQACAVVYLTEICTKEQRSVVLACLIALFSGGVLFVSVVNTCLPWPMACSAFSLASFALAGAECFVPESPAWLFSQGEEAAAVRNLQKLGRSKAGVLLEIDALKERESCTEVLSWRTFLRPTVWKPFLILAVFHLLQFSTGFYDMIYYQVDYLERLGTKYDPIALSVAFSTVRFLSNATIGIYFRSLDRKFSTTVSGLCMTVPLLGAGIYEFKYWDTLPLEKPFQWLLLFCIFAQLVAGNLSVTCLPWSMGAELYPLNVRGIMSGATLCVAYSIFFTYVKLYHVAMGALKMYGLLFVFAASSFLAALFGIFILPETRGKSLSEIERGFEAKARKVDQQHVVDTRM</sequence>
<feature type="transmembrane region" description="Helical" evidence="5">
    <location>
        <begin position="115"/>
        <end position="135"/>
    </location>
</feature>
<evidence type="ECO:0000256" key="2">
    <source>
        <dbReference type="ARBA" id="ARBA00022692"/>
    </source>
</evidence>
<evidence type="ECO:0000256" key="4">
    <source>
        <dbReference type="ARBA" id="ARBA00023136"/>
    </source>
</evidence>
<dbReference type="GO" id="GO:0022857">
    <property type="term" value="F:transmembrane transporter activity"/>
    <property type="evidence" value="ECO:0007669"/>
    <property type="project" value="InterPro"/>
</dbReference>
<dbReference type="Gene3D" id="1.20.1250.20">
    <property type="entry name" value="MFS general substrate transporter like domains"/>
    <property type="match status" value="1"/>
</dbReference>
<dbReference type="GO" id="GO:0016020">
    <property type="term" value="C:membrane"/>
    <property type="evidence" value="ECO:0007669"/>
    <property type="project" value="UniProtKB-SubCell"/>
</dbReference>
<gene>
    <name evidence="7" type="ORF">BEMITA_LOCUS13159</name>
</gene>
<organism evidence="7 8">
    <name type="scientific">Bemisia tabaci</name>
    <name type="common">Sweetpotato whitefly</name>
    <name type="synonym">Aleurodes tabaci</name>
    <dbReference type="NCBI Taxonomy" id="7038"/>
    <lineage>
        <taxon>Eukaryota</taxon>
        <taxon>Metazoa</taxon>
        <taxon>Ecdysozoa</taxon>
        <taxon>Arthropoda</taxon>
        <taxon>Hexapoda</taxon>
        <taxon>Insecta</taxon>
        <taxon>Pterygota</taxon>
        <taxon>Neoptera</taxon>
        <taxon>Paraneoptera</taxon>
        <taxon>Hemiptera</taxon>
        <taxon>Sternorrhyncha</taxon>
        <taxon>Aleyrodoidea</taxon>
        <taxon>Aleyrodidae</taxon>
        <taxon>Aleyrodinae</taxon>
        <taxon>Bemisia</taxon>
    </lineage>
</organism>
<keyword evidence="8" id="KW-1185">Reference proteome</keyword>
<dbReference type="EMBL" id="OU963869">
    <property type="protein sequence ID" value="CAH0394912.1"/>
    <property type="molecule type" value="Genomic_DNA"/>
</dbReference>
<dbReference type="InterPro" id="IPR036259">
    <property type="entry name" value="MFS_trans_sf"/>
</dbReference>
<feature type="transmembrane region" description="Helical" evidence="5">
    <location>
        <begin position="290"/>
        <end position="311"/>
    </location>
</feature>
<dbReference type="KEGG" id="btab:109033794"/>
<evidence type="ECO:0000256" key="5">
    <source>
        <dbReference type="SAM" id="Phobius"/>
    </source>
</evidence>
<feature type="transmembrane region" description="Helical" evidence="5">
    <location>
        <begin position="172"/>
        <end position="193"/>
    </location>
</feature>
<evidence type="ECO:0000256" key="1">
    <source>
        <dbReference type="ARBA" id="ARBA00004141"/>
    </source>
</evidence>
<feature type="transmembrane region" description="Helical" evidence="5">
    <location>
        <begin position="388"/>
        <end position="406"/>
    </location>
</feature>
<feature type="transmembrane region" description="Helical" evidence="5">
    <location>
        <begin position="418"/>
        <end position="440"/>
    </location>
</feature>
<evidence type="ECO:0000313" key="8">
    <source>
        <dbReference type="Proteomes" id="UP001152759"/>
    </source>
</evidence>
<dbReference type="PANTHER" id="PTHR48021:SF32">
    <property type="entry name" value="FACILITATED TREHALOSE TRANSPORTER TRET1-2 HOMOLOG-LIKE PROTEIN"/>
    <property type="match status" value="1"/>
</dbReference>
<dbReference type="InterPro" id="IPR005828">
    <property type="entry name" value="MFS_sugar_transport-like"/>
</dbReference>
<protein>
    <recommendedName>
        <fullName evidence="6">Major facilitator superfamily (MFS) profile domain-containing protein</fullName>
    </recommendedName>
</protein>
<feature type="domain" description="Major facilitator superfamily (MFS) profile" evidence="6">
    <location>
        <begin position="11"/>
        <end position="444"/>
    </location>
</feature>
<dbReference type="InterPro" id="IPR050549">
    <property type="entry name" value="MFS_Trehalose_Transporter"/>
</dbReference>
<feature type="transmembrane region" description="Helical" evidence="5">
    <location>
        <begin position="250"/>
        <end position="270"/>
    </location>
</feature>
<comment type="subcellular location">
    <subcellularLocation>
        <location evidence="1">Membrane</location>
        <topology evidence="1">Multi-pass membrane protein</topology>
    </subcellularLocation>
</comment>
<feature type="transmembrane region" description="Helical" evidence="5">
    <location>
        <begin position="351"/>
        <end position="376"/>
    </location>
</feature>
<evidence type="ECO:0000313" key="7">
    <source>
        <dbReference type="EMBL" id="CAH0394912.1"/>
    </source>
</evidence>
<feature type="transmembrane region" description="Helical" evidence="5">
    <location>
        <begin position="147"/>
        <end position="166"/>
    </location>
</feature>
<dbReference type="PANTHER" id="PTHR48021">
    <property type="match status" value="1"/>
</dbReference>
<accession>A0A9P0F921</accession>